<dbReference type="RefSeq" id="WP_307634461.1">
    <property type="nucleotide sequence ID" value="NZ_JAUSQL010000001.1"/>
</dbReference>
<feature type="signal peptide" evidence="1">
    <location>
        <begin position="1"/>
        <end position="26"/>
    </location>
</feature>
<accession>A0ABT9PGJ8</accession>
<reference evidence="2 3" key="1">
    <citation type="submission" date="2023-07" db="EMBL/GenBank/DDBJ databases">
        <title>Sequencing the genomes of 1000 actinobacteria strains.</title>
        <authorList>
            <person name="Klenk H.-P."/>
        </authorList>
    </citation>
    <scope>NUCLEOTIDE SEQUENCE [LARGE SCALE GENOMIC DNA]</scope>
    <source>
        <strain evidence="2 3">DSM 19515</strain>
    </source>
</reference>
<keyword evidence="1" id="KW-0732">Signal</keyword>
<name>A0ABT9PGJ8_9ACTO</name>
<proteinExistence type="predicted"/>
<dbReference type="EMBL" id="JAUSQL010000001">
    <property type="protein sequence ID" value="MDP9831838.1"/>
    <property type="molecule type" value="Genomic_DNA"/>
</dbReference>
<keyword evidence="3" id="KW-1185">Reference proteome</keyword>
<evidence type="ECO:0000313" key="3">
    <source>
        <dbReference type="Proteomes" id="UP001230145"/>
    </source>
</evidence>
<dbReference type="Pfam" id="PF18986">
    <property type="entry name" value="DUF5719"/>
    <property type="match status" value="1"/>
</dbReference>
<organism evidence="2 3">
    <name type="scientific">Trueperella abortisuis</name>
    <dbReference type="NCBI Taxonomy" id="445930"/>
    <lineage>
        <taxon>Bacteria</taxon>
        <taxon>Bacillati</taxon>
        <taxon>Actinomycetota</taxon>
        <taxon>Actinomycetes</taxon>
        <taxon>Actinomycetales</taxon>
        <taxon>Actinomycetaceae</taxon>
        <taxon>Trueperella</taxon>
    </lineage>
</organism>
<dbReference type="InterPro" id="IPR043777">
    <property type="entry name" value="DUF5719"/>
</dbReference>
<evidence type="ECO:0000256" key="1">
    <source>
        <dbReference type="SAM" id="SignalP"/>
    </source>
</evidence>
<feature type="chain" id="PRO_5045251951" evidence="1">
    <location>
        <begin position="27"/>
        <end position="451"/>
    </location>
</feature>
<protein>
    <submittedName>
        <fullName evidence="2">Uncharacterized protein</fullName>
    </submittedName>
</protein>
<gene>
    <name evidence="2" type="ORF">J2S45_000517</name>
</gene>
<dbReference type="Proteomes" id="UP001230145">
    <property type="component" value="Unassembled WGS sequence"/>
</dbReference>
<evidence type="ECO:0000313" key="2">
    <source>
        <dbReference type="EMBL" id="MDP9831838.1"/>
    </source>
</evidence>
<sequence>MKKTLGALVTGIGVLALAAGAGIATATPWAQPAQPRTVAAPQGQTGPRPASLLCYASARSADTGGINAVDVDERKSSWAGVFSDAAATFDGKAFTGALPQQLLVSGAAVGVASGEGVIAGASIQTAEAGDSRGLIAAPCEWPTNTVWLVGGASGVGNWSTLMVRNASATATTINIDVYSSTGRLEIQGLTSLSLEAGGEATRDLTGLIPDDPRIAIRLSSETGSFVAAMQVLQLDGVTPAGIDMVTDSSAGTDVVIPGVVISDSGAASLRVVNPHDEPTTVSVTTLGKEESPLEGAQGVEVAPQSVLDLSLAGLAPGSYAFRVSANDDVAAGVSLTRTDNDGADVAWLAAREPVTRGGISAGPHEGTLVLSGSGQVNWRSYDSEGRELDNQTLTVDKIASVEIPAEAYYVTVEAREPMYGAALLHTETGVAWLALTQDSTSSQSVRLTVAN</sequence>
<comment type="caution">
    <text evidence="2">The sequence shown here is derived from an EMBL/GenBank/DDBJ whole genome shotgun (WGS) entry which is preliminary data.</text>
</comment>